<dbReference type="GO" id="GO:0005634">
    <property type="term" value="C:nucleus"/>
    <property type="evidence" value="ECO:0007669"/>
    <property type="project" value="UniProtKB-SubCell"/>
</dbReference>
<keyword evidence="5" id="KW-1185">Reference proteome</keyword>
<keyword evidence="1" id="KW-0805">Transcription regulation</keyword>
<dbReference type="Pfam" id="PF02319">
    <property type="entry name" value="WHD_E2F_TDP"/>
    <property type="match status" value="1"/>
</dbReference>
<dbReference type="AlphaFoldDB" id="A0A8S1UAA3"/>
<reference evidence="4" key="1">
    <citation type="submission" date="2021-01" db="EMBL/GenBank/DDBJ databases">
        <authorList>
            <consortium name="Genoscope - CEA"/>
            <person name="William W."/>
        </authorList>
    </citation>
    <scope>NUCLEOTIDE SEQUENCE</scope>
</reference>
<protein>
    <recommendedName>
        <fullName evidence="3">E2F/DP family winged-helix DNA-binding domain-containing protein</fullName>
    </recommendedName>
</protein>
<dbReference type="GO" id="GO:0005667">
    <property type="term" value="C:transcription regulator complex"/>
    <property type="evidence" value="ECO:0007669"/>
    <property type="project" value="InterPro"/>
</dbReference>
<proteinExistence type="inferred from homology"/>
<dbReference type="OMA" id="HMTSKYV"/>
<evidence type="ECO:0000259" key="3">
    <source>
        <dbReference type="SMART" id="SM01372"/>
    </source>
</evidence>
<evidence type="ECO:0000313" key="5">
    <source>
        <dbReference type="Proteomes" id="UP000683925"/>
    </source>
</evidence>
<name>A0A8S1UAA3_PAROT</name>
<gene>
    <name evidence="4" type="ORF">POCTA_138.1.T0400220</name>
</gene>
<feature type="compositionally biased region" description="Basic residues" evidence="2">
    <location>
        <begin position="164"/>
        <end position="173"/>
    </location>
</feature>
<dbReference type="GO" id="GO:0000977">
    <property type="term" value="F:RNA polymerase II transcription regulatory region sequence-specific DNA binding"/>
    <property type="evidence" value="ECO:0007669"/>
    <property type="project" value="TreeGrafter"/>
</dbReference>
<dbReference type="EMBL" id="CAJJDP010000040">
    <property type="protein sequence ID" value="CAD8161780.1"/>
    <property type="molecule type" value="Genomic_DNA"/>
</dbReference>
<dbReference type="PANTHER" id="PTHR12548">
    <property type="entry name" value="TRANSCRIPTION FACTOR DP"/>
    <property type="match status" value="1"/>
</dbReference>
<keyword evidence="1" id="KW-0238">DNA-binding</keyword>
<dbReference type="GO" id="GO:0000981">
    <property type="term" value="F:DNA-binding transcription factor activity, RNA polymerase II-specific"/>
    <property type="evidence" value="ECO:0007669"/>
    <property type="project" value="TreeGrafter"/>
</dbReference>
<dbReference type="PANTHER" id="PTHR12548:SF9">
    <property type="entry name" value="TRANSCRIPTION FACTOR DP"/>
    <property type="match status" value="1"/>
</dbReference>
<organism evidence="4 5">
    <name type="scientific">Paramecium octaurelia</name>
    <dbReference type="NCBI Taxonomy" id="43137"/>
    <lineage>
        <taxon>Eukaryota</taxon>
        <taxon>Sar</taxon>
        <taxon>Alveolata</taxon>
        <taxon>Ciliophora</taxon>
        <taxon>Intramacronucleata</taxon>
        <taxon>Oligohymenophorea</taxon>
        <taxon>Peniculida</taxon>
        <taxon>Parameciidae</taxon>
        <taxon>Paramecium</taxon>
    </lineage>
</organism>
<comment type="similarity">
    <text evidence="1">Belongs to the E2F/DP family.</text>
</comment>
<evidence type="ECO:0000256" key="2">
    <source>
        <dbReference type="SAM" id="MobiDB-lite"/>
    </source>
</evidence>
<feature type="domain" description="E2F/DP family winged-helix DNA-binding" evidence="3">
    <location>
        <begin position="170"/>
        <end position="244"/>
    </location>
</feature>
<evidence type="ECO:0000256" key="1">
    <source>
        <dbReference type="RuleBase" id="RU003796"/>
    </source>
</evidence>
<comment type="subcellular location">
    <subcellularLocation>
        <location evidence="1">Nucleus</location>
    </subcellularLocation>
</comment>
<feature type="region of interest" description="Disordered" evidence="2">
    <location>
        <begin position="151"/>
        <end position="173"/>
    </location>
</feature>
<dbReference type="InterPro" id="IPR015648">
    <property type="entry name" value="Transcrpt_fac_DP"/>
</dbReference>
<dbReference type="OrthoDB" id="288947at2759"/>
<accession>A0A8S1UAA3</accession>
<dbReference type="SMART" id="SM01372">
    <property type="entry name" value="E2F_TDP"/>
    <property type="match status" value="1"/>
</dbReference>
<dbReference type="InterPro" id="IPR003316">
    <property type="entry name" value="E2F_WHTH_DNA-bd_dom"/>
</dbReference>
<keyword evidence="1" id="KW-0539">Nucleus</keyword>
<sequence length="382" mass="44507">MKRAAFHFRKTNNHTVYQSQIQGMIFFIEKQKNDKSRLSSMIFQSCQTLIMISYSVKIIICRCYMILNKFNVINKILFIRAPSMQEQTQQKCIRQLLIPECASGSDQKSQSVQDDGSKKTLLRLEDQNAPSSIGFLMIDYIKQDSYSQPQLDQQEKDFQQQSNNKKKERKKHHSLKYLSCKVHNLVGSLKETTYKQMADQLASEISKSSLSSDSKNLKRRVYDSINVMVALGVLEKQKKIIIKGQMFQQNHMTSKYVRDTRDRYEILKQQQFDELKRKKILFQKLTDQAKRINALIDQNKPLQKDESDFLQGQQPKIYQFPIMIFKLPQSAKLNIIPVEGKTKVQILSDHEINIVGDYDILPLIKRVEEAKDKTLPGPMLNL</sequence>
<comment type="caution">
    <text evidence="4">The sequence shown here is derived from an EMBL/GenBank/DDBJ whole genome shotgun (WGS) entry which is preliminary data.</text>
</comment>
<evidence type="ECO:0000313" key="4">
    <source>
        <dbReference type="EMBL" id="CAD8161780.1"/>
    </source>
</evidence>
<keyword evidence="1" id="KW-0804">Transcription</keyword>
<dbReference type="FunFam" id="1.10.10.10:FF:000360">
    <property type="entry name" value="Transcription factor Dp-1, a"/>
    <property type="match status" value="1"/>
</dbReference>
<dbReference type="GO" id="GO:0051726">
    <property type="term" value="P:regulation of cell cycle"/>
    <property type="evidence" value="ECO:0007669"/>
    <property type="project" value="InterPro"/>
</dbReference>
<dbReference type="Proteomes" id="UP000683925">
    <property type="component" value="Unassembled WGS sequence"/>
</dbReference>